<feature type="domain" description="F-box" evidence="3">
    <location>
        <begin position="546"/>
        <end position="586"/>
    </location>
</feature>
<feature type="compositionally biased region" description="Polar residues" evidence="2">
    <location>
        <begin position="1064"/>
        <end position="1089"/>
    </location>
</feature>
<evidence type="ECO:0000313" key="5">
    <source>
        <dbReference type="EMBL" id="KAG6755777.1"/>
    </source>
</evidence>
<dbReference type="SMART" id="SM01204">
    <property type="entry name" value="FIST_C"/>
    <property type="match status" value="4"/>
</dbReference>
<feature type="domain" description="FIST C-domain" evidence="4">
    <location>
        <begin position="1208"/>
        <end position="1361"/>
    </location>
</feature>
<feature type="compositionally biased region" description="Low complexity" evidence="2">
    <location>
        <begin position="1095"/>
        <end position="1110"/>
    </location>
</feature>
<dbReference type="PANTHER" id="PTHR14939">
    <property type="entry name" value="F-BOX ONLY PROTEIN 22"/>
    <property type="match status" value="1"/>
</dbReference>
<feature type="domain" description="FIST C-domain" evidence="4">
    <location>
        <begin position="1554"/>
        <end position="1701"/>
    </location>
</feature>
<protein>
    <submittedName>
        <fullName evidence="5">Uncharacterized protein</fullName>
    </submittedName>
</protein>
<dbReference type="Pfam" id="PF14223">
    <property type="entry name" value="Retrotran_gag_2"/>
    <property type="match status" value="1"/>
</dbReference>
<reference evidence="5" key="1">
    <citation type="journal article" date="2020" name="bioRxiv">
        <title>Hybrid origin of Populus tomentosa Carr. identified through genome sequencing and phylogenomic analysis.</title>
        <authorList>
            <person name="An X."/>
            <person name="Gao K."/>
            <person name="Chen Z."/>
            <person name="Li J."/>
            <person name="Yang X."/>
            <person name="Yang X."/>
            <person name="Zhou J."/>
            <person name="Guo T."/>
            <person name="Zhao T."/>
            <person name="Huang S."/>
            <person name="Miao D."/>
            <person name="Khan W.U."/>
            <person name="Rao P."/>
            <person name="Ye M."/>
            <person name="Lei B."/>
            <person name="Liao W."/>
            <person name="Wang J."/>
            <person name="Ji L."/>
            <person name="Li Y."/>
            <person name="Guo B."/>
            <person name="Mustafa N.S."/>
            <person name="Li S."/>
            <person name="Yun Q."/>
            <person name="Keller S.R."/>
            <person name="Mao J."/>
            <person name="Zhang R."/>
            <person name="Strauss S.H."/>
        </authorList>
    </citation>
    <scope>NUCLEOTIDE SEQUENCE</scope>
    <source>
        <strain evidence="5">GM15</strain>
        <tissue evidence="5">Leaf</tissue>
    </source>
</reference>
<proteinExistence type="predicted"/>
<comment type="caution">
    <text evidence="5">The sequence shown here is derived from an EMBL/GenBank/DDBJ whole genome shotgun (WGS) entry which is preliminary data.</text>
</comment>
<dbReference type="SMART" id="SM00256">
    <property type="entry name" value="FBOX"/>
    <property type="match status" value="2"/>
</dbReference>
<evidence type="ECO:0000259" key="4">
    <source>
        <dbReference type="SMART" id="SM01204"/>
    </source>
</evidence>
<dbReference type="Pfam" id="PF00646">
    <property type="entry name" value="F-box"/>
    <property type="match status" value="2"/>
</dbReference>
<dbReference type="GO" id="GO:0000209">
    <property type="term" value="P:protein polyubiquitination"/>
    <property type="evidence" value="ECO:0007669"/>
    <property type="project" value="TreeGrafter"/>
</dbReference>
<name>A0A8X7YUU1_POPTO</name>
<sequence length="1931" mass="211012">MEKKPKEARTPLTGFASINEDLVQNILKRTPASSFASAACVCKSWNQICNQILSKPKLASAFSLNPDQKVASQEVVNKVLSEPIRPQFAIANVIGSGVDLSETLNFLAAKLGSKTPIIVSCANGIIGRDAVTDEHQEVMLEDFWADAASKNSGFGVLLTVGFFPGLQVEAIPLLRPRKAASGMAMVDKFVMDIRNYAAYVSGSTSPALVIMFGGEKAEQKPVMEKLDVGEIQFHSALSSGVSTIGPRYKVVSVKEIQPETDLTTCLKARREGEQEILGGQRIIDDINNELVNKTELFIGVSKQRQCDIGSENPKLLRSLAFHEVKGGDGEHLFVSGDGIGSGDYFHFYHSDPKAALSSTSNVSKNFRNLKLDWRSCQLHAGGVGSKEVVGGLVFSCWGRGQSFFGHSNVDSSPFLDNFPGIPMAGIFCYGEVGRGFTFTSKALEFVHLLIDGLPEVLMTLSTIVLQLGKDIPQPCPARVRFTLDSARGLEISMSIQCLLLTVYLGCPLNVFKGSTSNLLRARNYAISAMEKKPKEPLTPLTGFASINEDLVQNILKRTPATSFASAACVSKSWNDNCNQILSKPKLASAFSLNPDPKVALQEVVSKVLSEPIRPQFAIANVIENGVEYLSETLYLLAAKLGSKTPIIVSCTNGIIGRDAVTGEHKEVMLEDFWVDAASNNSGFGMLLTVGYLPGLKVEAFPLLRPRKAGPVAMIDNFVMDIKNYSASVSGSTSPALIIMFGGEEADLKPVMEKLDHAMSRETIIAGGMRSQFLYRRGTEARNVNGSSTKYFTDAVALIFARDEDKPSVSVKLEGHNYLNWTTQFIPALKSHDLLSIVDGSEACPTQFLVDSTGKLTSDINPAYLVWQKKDQFILAWLNATLDEKVLSTVYGLTTSTQVWNALATRFAPQSRSRIIHLKRQLQTLQQGNKSCSDYLFTAKHLSDQLSAVAKPVDNEDLISYIVGGLNPIFTTFITSLSFATRDQPISFDAFQAELLNHEQLLEAQNKSQSSEITQVAFFTPKHKPTNKKPRFPTQKNHHHGFPTQKNPHHARSNANPIFSAPDSKAQSTRVPKQFSSSTLPSFSIPNPSTSDRDYLPPLSTTTSPNINTPTDLSIFEIHSEPSHVTSPPHINTTPIPDPISPDSNLEPHSVSASPTQQPDLTSTLPHSSQIITRYKAVSVKETQSETGLTTWLTARRQGEQEILGGQMIIDSIESELVNKTELFIGVSKQRQCVIGSENPKLLRSLALHQVKGGDGEHLLVSGDGIGSGDYFHFYHSDPKAALCACSNVSKYFRNLKLDCRSCQLHGGGVGSKEVVGGLVFSCWGRGESFFGHSNVDSSPFLDNFPGIPMAGIFGYGEVGRGFTITSKALEFVHLLLDGLPEVLMTLSTVGRTYSGWVKITEFRSAFAFISNTCLRTKGAYDSEYIHSLLCLTSFAYKSEGVMCQPDQLDDPKLGDDYPRDSIARVGMSILSMQIQSFNQANVGRIRVPITDNYASLRRENRELKLEISRMRVSLSELEKEQMYMKQGMIDKASHSSANNTSTLEGSVVAHITNSHKCARMYIGIADYTFSITLLTKASNSNSWLLPTHNQIRMMLGHDLFKILVLLRAPAGIDLRLYPKAALSSTSNVSKNFRNLKLDWRSCQLHAGGVGSKEVVGGLVFSCWGRGESFFGHSNVDSSPFLDNFPGIPMAGIFCYGEVGRGFTITSKALEFVHLLIDGLPEVLMTLSTIENPKLLRSLAFHEVKGGDGEHLFVSGDGIGSGDYFHFYHSDPKAALSSTSNVSKNFRNLKLDWRSCQLHAGGVGSKEVVGGLVFSCWGRGESFFGHSNVDSSPFLDNFPGIPMAGIFCYGEVGRGFTITSKALEFVHLLIDGLPEVLMTLSTIGKGAYDSECIPSLLCLTSFAYKSEDVMCQPDQLDDPKLGDDYPRDSIAR</sequence>
<keyword evidence="6" id="KW-1185">Reference proteome</keyword>
<feature type="domain" description="FIST C-domain" evidence="4">
    <location>
        <begin position="278"/>
        <end position="435"/>
    </location>
</feature>
<feature type="coiled-coil region" evidence="1">
    <location>
        <begin position="1493"/>
        <end position="1520"/>
    </location>
</feature>
<feature type="region of interest" description="Disordered" evidence="2">
    <location>
        <begin position="1020"/>
        <end position="1163"/>
    </location>
</feature>
<evidence type="ECO:0000259" key="3">
    <source>
        <dbReference type="SMART" id="SM00256"/>
    </source>
</evidence>
<feature type="compositionally biased region" description="Basic residues" evidence="2">
    <location>
        <begin position="1020"/>
        <end position="1051"/>
    </location>
</feature>
<dbReference type="OrthoDB" id="903879at2759"/>
<dbReference type="InterPro" id="IPR001810">
    <property type="entry name" value="F-box_dom"/>
</dbReference>
<dbReference type="GO" id="GO:0032436">
    <property type="term" value="P:positive regulation of proteasomal ubiquitin-dependent protein catabolic process"/>
    <property type="evidence" value="ECO:0007669"/>
    <property type="project" value="TreeGrafter"/>
</dbReference>
<dbReference type="Proteomes" id="UP000886885">
    <property type="component" value="Chromosome 11A"/>
</dbReference>
<dbReference type="InterPro" id="IPR019494">
    <property type="entry name" value="FIST_C"/>
</dbReference>
<gene>
    <name evidence="5" type="ORF">POTOM_039182</name>
</gene>
<accession>A0A8X7YUU1</accession>
<keyword evidence="1" id="KW-0175">Coiled coil</keyword>
<dbReference type="PANTHER" id="PTHR14939:SF5">
    <property type="entry name" value="F-BOX ONLY PROTEIN 22"/>
    <property type="match status" value="1"/>
</dbReference>
<evidence type="ECO:0000256" key="2">
    <source>
        <dbReference type="SAM" id="MobiDB-lite"/>
    </source>
</evidence>
<dbReference type="Pfam" id="PF10442">
    <property type="entry name" value="FIST_C"/>
    <property type="match status" value="1"/>
</dbReference>
<feature type="compositionally biased region" description="Polar residues" evidence="2">
    <location>
        <begin position="1150"/>
        <end position="1163"/>
    </location>
</feature>
<evidence type="ECO:0000313" key="6">
    <source>
        <dbReference type="Proteomes" id="UP000886885"/>
    </source>
</evidence>
<feature type="domain" description="FIST C-domain" evidence="4">
    <location>
        <begin position="1708"/>
        <end position="1854"/>
    </location>
</feature>
<feature type="domain" description="F-box" evidence="3">
    <location>
        <begin position="18"/>
        <end position="58"/>
    </location>
</feature>
<dbReference type="EMBL" id="JAAWWB010000021">
    <property type="protein sequence ID" value="KAG6755777.1"/>
    <property type="molecule type" value="Genomic_DNA"/>
</dbReference>
<evidence type="ECO:0000256" key="1">
    <source>
        <dbReference type="SAM" id="Coils"/>
    </source>
</evidence>
<feature type="compositionally biased region" description="Polar residues" evidence="2">
    <location>
        <begin position="1122"/>
        <end position="1134"/>
    </location>
</feature>
<organism evidence="5 6">
    <name type="scientific">Populus tomentosa</name>
    <name type="common">Chinese white poplar</name>
    <dbReference type="NCBI Taxonomy" id="118781"/>
    <lineage>
        <taxon>Eukaryota</taxon>
        <taxon>Viridiplantae</taxon>
        <taxon>Streptophyta</taxon>
        <taxon>Embryophyta</taxon>
        <taxon>Tracheophyta</taxon>
        <taxon>Spermatophyta</taxon>
        <taxon>Magnoliopsida</taxon>
        <taxon>eudicotyledons</taxon>
        <taxon>Gunneridae</taxon>
        <taxon>Pentapetalae</taxon>
        <taxon>rosids</taxon>
        <taxon>fabids</taxon>
        <taxon>Malpighiales</taxon>
        <taxon>Salicaceae</taxon>
        <taxon>Saliceae</taxon>
        <taxon>Populus</taxon>
    </lineage>
</organism>